<dbReference type="Pfam" id="PF03372">
    <property type="entry name" value="Exo_endo_phos"/>
    <property type="match status" value="1"/>
</dbReference>
<evidence type="ECO:0000313" key="5">
    <source>
        <dbReference type="EMBL" id="MBB6543240.1"/>
    </source>
</evidence>
<dbReference type="PANTHER" id="PTHR42834">
    <property type="entry name" value="ENDONUCLEASE/EXONUCLEASE/PHOSPHATASE FAMILY PROTEIN (AFU_ORTHOLOGUE AFUA_3G09210)"/>
    <property type="match status" value="1"/>
</dbReference>
<dbReference type="Pfam" id="PF00932">
    <property type="entry name" value="LTD"/>
    <property type="match status" value="2"/>
</dbReference>
<sequence>MMRYKYPVLLACVFTSFANASDVENACFNCPPLDKVADAATFNSTNYYMDVLSAISNNYTKAEIKSAISTTISQNHKRLTYSEVWTALTKTDEDPNNSANVILLYRGISLPKMSNGSGSQSSNPDNWNREHVWAKSHGFSSSSLEAYSDIHHLRPTDISVNSSRGNLDFDNSDNALAESPENRVDGNSFEPRDLVKGDVARMIFYMDTRYEGLDNTPDLQVVDRLTTTGEPALGRLCRLIEWHNADPVDTTEQTRNDRIYEFQGNRNPFIDYPEWVDILYQADACSDDTGGGDTGGGDTGGGDTGGGDTGGGDTGGGDTGGGDTGGGDTGGGDTGGSNSALNVFISEYIEGSSYNKAIELFNPSLTDIDLTAGQYQLGRFSNGGTSGSMINLQGIIEAQSTFVISHKSAIDAIKSIANQEDNGINHNGDDAYVLYKNGEVIDSFGRVGEDPGKYWGADGHKTKDNSLVRKPDAVNGDIIIDDEFDPSTQWIGSSNNNVDNLGQHTVFKSEIFISEYIEGSGQNKAIELYNPSVVPLDLTSGNYQLSLFVNGRDYAQVTIDINGVIPAKGTFVIAHQDADQLITEVANQLSGSLTHNGDDAYLLYNNSVVIDSFGRVGEDPGSEWGSGLESTKDNTLVRKSSVTEGDIIGDDAFAPANEWVGFPKNTFTNLGSHDAGNGAPPVSLLGQCSDNATLISAVQGVSTQSPLVGETHVLEAVVSAVFPELQGFFIQEELAHQDNDVASSEAIFIYNNQNTVVPTAGDIIRVIGVVSEHYGKTQLVASEDILNCGVGNVVATQLNLPFSSAEQVESLEGMFITINNPLMVTDNYKLGQYGEVTLSNGRLFVPTNIYQPGTPEIAQLSAQNALKKITLDDGMNGSYPDNIIYPLGGLSAVNSLRIGDTVTALTGVIDYSFNNYRVIPTEQPTFLSSNPRTSSPDLANTGNLTVASFNVLNYFNGNGLGEGFPTDRGADTFEEFERQRAKIISAILAMDADIIGLLEMENDGFGQHSAVQDLVNGLNAVAPNDAHYRFVDPNIPADEVTGIAQLGGDLIKVAIIYNEKSVTEIGTAAYVTEFPFEYHNRPPMAQTFQSKATGESLTVAINHFRSKGCSSSGGVENEDKNDGQGCYNLRRVQAAQAIVAWLGQNPTGIDESKVLIMGDLNAYSKEDPLSTIEQAGYTNLTSLFTGDNNYTYTYQGESGTLDHALASAQLTEKIVDATQWHINADEPLILDYNTEKKSAGNLVNLYNNDAYRASDHDPVVVSINLTPASVKGDWDKDGDVDIDDINGLKNAISSRQAIDIAFDLNGDGVVSARDIRPMYALCTRNRCAAQ</sequence>
<accession>A0A7X0TTM2</accession>
<dbReference type="SUPFAM" id="SSF54060">
    <property type="entry name" value="His-Me finger endonucleases"/>
    <property type="match status" value="1"/>
</dbReference>
<dbReference type="InterPro" id="IPR005135">
    <property type="entry name" value="Endo/exonuclease/phosphatase"/>
</dbReference>
<evidence type="ECO:0000256" key="3">
    <source>
        <dbReference type="SAM" id="SignalP"/>
    </source>
</evidence>
<protein>
    <recommendedName>
        <fullName evidence="4">LTD domain-containing protein</fullName>
    </recommendedName>
</protein>
<reference evidence="5 6" key="1">
    <citation type="submission" date="2020-08" db="EMBL/GenBank/DDBJ databases">
        <title>Genomic Encyclopedia of Type Strains, Phase IV (KMG-IV): sequencing the most valuable type-strain genomes for metagenomic binning, comparative biology and taxonomic classification.</title>
        <authorList>
            <person name="Goeker M."/>
        </authorList>
    </citation>
    <scope>NUCLEOTIDE SEQUENCE [LARGE SCALE GENOMIC DNA]</scope>
    <source>
        <strain evidence="5 6">DSM 26287</strain>
    </source>
</reference>
<proteinExistence type="inferred from homology"/>
<dbReference type="CDD" id="cd10283">
    <property type="entry name" value="MnuA_DNase1-like"/>
    <property type="match status" value="1"/>
</dbReference>
<gene>
    <name evidence="5" type="ORF">HNQ55_001748</name>
</gene>
<organism evidence="5 6">
    <name type="scientific">Thalassotalea piscium</name>
    <dbReference type="NCBI Taxonomy" id="1230533"/>
    <lineage>
        <taxon>Bacteria</taxon>
        <taxon>Pseudomonadati</taxon>
        <taxon>Pseudomonadota</taxon>
        <taxon>Gammaproteobacteria</taxon>
        <taxon>Alteromonadales</taxon>
        <taxon>Colwelliaceae</taxon>
        <taxon>Thalassotalea</taxon>
    </lineage>
</organism>
<dbReference type="InterPro" id="IPR007346">
    <property type="entry name" value="Endonuclease-I"/>
</dbReference>
<dbReference type="SUPFAM" id="SSF63446">
    <property type="entry name" value="Type I dockerin domain"/>
    <property type="match status" value="1"/>
</dbReference>
<dbReference type="InterPro" id="IPR036439">
    <property type="entry name" value="Dockerin_dom_sf"/>
</dbReference>
<dbReference type="GO" id="GO:0004518">
    <property type="term" value="F:nuclease activity"/>
    <property type="evidence" value="ECO:0007669"/>
    <property type="project" value="InterPro"/>
</dbReference>
<dbReference type="Gene3D" id="3.60.10.10">
    <property type="entry name" value="Endonuclease/exonuclease/phosphatase"/>
    <property type="match status" value="1"/>
</dbReference>
<dbReference type="Proteomes" id="UP000537141">
    <property type="component" value="Unassembled WGS sequence"/>
</dbReference>
<dbReference type="InterPro" id="IPR044925">
    <property type="entry name" value="His-Me_finger_sf"/>
</dbReference>
<dbReference type="PANTHER" id="PTHR42834:SF1">
    <property type="entry name" value="ENDONUCLEASE_EXONUCLEASE_PHOSPHATASE FAMILY PROTEIN (AFU_ORTHOLOGUE AFUA_3G09210)"/>
    <property type="match status" value="1"/>
</dbReference>
<dbReference type="InterPro" id="IPR047971">
    <property type="entry name" value="ExeM-like"/>
</dbReference>
<dbReference type="PROSITE" id="PS51841">
    <property type="entry name" value="LTD"/>
    <property type="match status" value="2"/>
</dbReference>
<dbReference type="GO" id="GO:0000272">
    <property type="term" value="P:polysaccharide catabolic process"/>
    <property type="evidence" value="ECO:0007669"/>
    <property type="project" value="InterPro"/>
</dbReference>
<dbReference type="RefSeq" id="WP_184424037.1">
    <property type="nucleotide sequence ID" value="NZ_AP027362.1"/>
</dbReference>
<dbReference type="Gene3D" id="1.10.1330.10">
    <property type="entry name" value="Dockerin domain"/>
    <property type="match status" value="1"/>
</dbReference>
<dbReference type="SUPFAM" id="SSF56219">
    <property type="entry name" value="DNase I-like"/>
    <property type="match status" value="1"/>
</dbReference>
<dbReference type="EMBL" id="JACHHU010000012">
    <property type="protein sequence ID" value="MBB6543240.1"/>
    <property type="molecule type" value="Genomic_DNA"/>
</dbReference>
<evidence type="ECO:0000259" key="4">
    <source>
        <dbReference type="PROSITE" id="PS51841"/>
    </source>
</evidence>
<feature type="region of interest" description="Disordered" evidence="2">
    <location>
        <begin position="289"/>
        <end position="334"/>
    </location>
</feature>
<dbReference type="CDD" id="cd04486">
    <property type="entry name" value="YhcR_OBF_like"/>
    <property type="match status" value="1"/>
</dbReference>
<comment type="similarity">
    <text evidence="1">Belongs to the EndA/NucM nuclease family.</text>
</comment>
<feature type="chain" id="PRO_5030943242" description="LTD domain-containing protein" evidence="3">
    <location>
        <begin position="21"/>
        <end position="1330"/>
    </location>
</feature>
<dbReference type="PROSITE" id="PS00018">
    <property type="entry name" value="EF_HAND_1"/>
    <property type="match status" value="1"/>
</dbReference>
<comment type="caution">
    <text evidence="5">The sequence shown here is derived from an EMBL/GenBank/DDBJ whole genome shotgun (WGS) entry which is preliminary data.</text>
</comment>
<dbReference type="InterPro" id="IPR001322">
    <property type="entry name" value="Lamin_tail_dom"/>
</dbReference>
<keyword evidence="3" id="KW-0732">Signal</keyword>
<feature type="signal peptide" evidence="3">
    <location>
        <begin position="1"/>
        <end position="20"/>
    </location>
</feature>
<dbReference type="InterPro" id="IPR036691">
    <property type="entry name" value="Endo/exonu/phosph_ase_sf"/>
</dbReference>
<feature type="domain" description="LTD" evidence="4">
    <location>
        <begin position="332"/>
        <end position="448"/>
    </location>
</feature>
<dbReference type="NCBIfam" id="NF033681">
    <property type="entry name" value="ExeM_NucH_DNase"/>
    <property type="match status" value="1"/>
</dbReference>
<keyword evidence="6" id="KW-1185">Reference proteome</keyword>
<dbReference type="InterPro" id="IPR018247">
    <property type="entry name" value="EF_Hand_1_Ca_BS"/>
</dbReference>
<name>A0A7X0TTM2_9GAMM</name>
<dbReference type="Pfam" id="PF04231">
    <property type="entry name" value="Endonuclease_1"/>
    <property type="match status" value="1"/>
</dbReference>
<evidence type="ECO:0000256" key="2">
    <source>
        <dbReference type="SAM" id="MobiDB-lite"/>
    </source>
</evidence>
<evidence type="ECO:0000256" key="1">
    <source>
        <dbReference type="ARBA" id="ARBA00006429"/>
    </source>
</evidence>
<feature type="domain" description="LTD" evidence="4">
    <location>
        <begin position="503"/>
        <end position="617"/>
    </location>
</feature>
<evidence type="ECO:0000313" key="6">
    <source>
        <dbReference type="Proteomes" id="UP000537141"/>
    </source>
</evidence>